<reference evidence="2" key="1">
    <citation type="journal article" date="2020" name="Stud. Mycol.">
        <title>101 Dothideomycetes genomes: a test case for predicting lifestyles and emergence of pathogens.</title>
        <authorList>
            <person name="Haridas S."/>
            <person name="Albert R."/>
            <person name="Binder M."/>
            <person name="Bloem J."/>
            <person name="Labutti K."/>
            <person name="Salamov A."/>
            <person name="Andreopoulos B."/>
            <person name="Baker S."/>
            <person name="Barry K."/>
            <person name="Bills G."/>
            <person name="Bluhm B."/>
            <person name="Cannon C."/>
            <person name="Castanera R."/>
            <person name="Culley D."/>
            <person name="Daum C."/>
            <person name="Ezra D."/>
            <person name="Gonzalez J."/>
            <person name="Henrissat B."/>
            <person name="Kuo A."/>
            <person name="Liang C."/>
            <person name="Lipzen A."/>
            <person name="Lutzoni F."/>
            <person name="Magnuson J."/>
            <person name="Mondo S."/>
            <person name="Nolan M."/>
            <person name="Ohm R."/>
            <person name="Pangilinan J."/>
            <person name="Park H.-J."/>
            <person name="Ramirez L."/>
            <person name="Alfaro M."/>
            <person name="Sun H."/>
            <person name="Tritt A."/>
            <person name="Yoshinaga Y."/>
            <person name="Zwiers L.-H."/>
            <person name="Turgeon B."/>
            <person name="Goodwin S."/>
            <person name="Spatafora J."/>
            <person name="Crous P."/>
            <person name="Grigoriev I."/>
        </authorList>
    </citation>
    <scope>NUCLEOTIDE SEQUENCE</scope>
    <source>
        <strain evidence="2">CBS 113818</strain>
    </source>
</reference>
<evidence type="ECO:0000313" key="3">
    <source>
        <dbReference type="Proteomes" id="UP000799424"/>
    </source>
</evidence>
<dbReference type="EMBL" id="MU006247">
    <property type="protein sequence ID" value="KAF2819009.1"/>
    <property type="molecule type" value="Genomic_DNA"/>
</dbReference>
<proteinExistence type="predicted"/>
<keyword evidence="1" id="KW-0812">Transmembrane</keyword>
<gene>
    <name evidence="2" type="ORF">CC86DRAFT_398941</name>
</gene>
<keyword evidence="1" id="KW-1133">Transmembrane helix</keyword>
<sequence length="798" mass="87242">MDSLSVGQVSALIAAGTAIRKSTLNRALHSTWWPTILRSDSAVTANVALSVSIAAYSGVLIAVLVAFAAVVTPLGLYDAISPGKTVALAFTYAKDPSPFGYGTPPRSSYGFSRICGGRFLMLCPATNFTLDPGLRPYYDMYVPDGYNTSIPFAYQNIWSSGLGALAPTVSSSFDIQWRSPNLLQQDESGKIRTSSGVQMNNGSAFLVGGYRNLHTVVLRNNIEVYEGLIVNTINGGVGFRNHSVPPLSTFGSTWSEEILFVEPETHCVDTNLTLDYTLKQNNVTGWVEVGDQVLLKDGGGFAALKTNHNWRAVNNTQEDARLYDRAYSAAWLNNVLSMMYLNITNRGAREVGIKTQPSQPGTTFKLREIGNSSHLSLTLELRFSGKYDKVTTSVLGDFLPLTRAESVVNSTYPRQLYPNPQRITMEDFGRATSICQGNVSSTSVANITNFAVMCGLLYPPGRPATRLLDPFDRGRAGENLTQPIYSCASASKASIKTVTFSYNGTGNLDGLSVLSVKDKEYADPSAKPLWGVENPGLNLSQISPLWGIVSSEHENKPNISTHRSDSLWLPGFTEGFTIPVNTIMNTPGAHFHNVAMRYVYSMMGRIPSQPTIDVLGYSGHAQFAMYRKWLELSTNAQDSAKIINLVWTDVVANAVVGTRGWTSDEARGRSVEVTSARRSVHYRLVYAIPALLLLAMASLVLLSTTILMVMQRTGVRKMAWFLDQTSLGRNFTALLYSDVSSQQTVKKAWQQRDAQRLVTVSIDGPHAETSSETLGEVPLKMMKGAKEDTESSERFLST</sequence>
<evidence type="ECO:0000313" key="2">
    <source>
        <dbReference type="EMBL" id="KAF2819009.1"/>
    </source>
</evidence>
<name>A0A6A6ZE52_9PLEO</name>
<protein>
    <submittedName>
        <fullName evidence="2">Uncharacterized protein</fullName>
    </submittedName>
</protein>
<keyword evidence="3" id="KW-1185">Reference proteome</keyword>
<accession>A0A6A6ZE52</accession>
<dbReference type="OrthoDB" id="3034003at2759"/>
<organism evidence="2 3">
    <name type="scientific">Ophiobolus disseminans</name>
    <dbReference type="NCBI Taxonomy" id="1469910"/>
    <lineage>
        <taxon>Eukaryota</taxon>
        <taxon>Fungi</taxon>
        <taxon>Dikarya</taxon>
        <taxon>Ascomycota</taxon>
        <taxon>Pezizomycotina</taxon>
        <taxon>Dothideomycetes</taxon>
        <taxon>Pleosporomycetidae</taxon>
        <taxon>Pleosporales</taxon>
        <taxon>Pleosporineae</taxon>
        <taxon>Phaeosphaeriaceae</taxon>
        <taxon>Ophiobolus</taxon>
    </lineage>
</organism>
<feature type="transmembrane region" description="Helical" evidence="1">
    <location>
        <begin position="47"/>
        <end position="71"/>
    </location>
</feature>
<feature type="transmembrane region" description="Helical" evidence="1">
    <location>
        <begin position="684"/>
        <end position="709"/>
    </location>
</feature>
<keyword evidence="1" id="KW-0472">Membrane</keyword>
<dbReference type="AlphaFoldDB" id="A0A6A6ZE52"/>
<evidence type="ECO:0000256" key="1">
    <source>
        <dbReference type="SAM" id="Phobius"/>
    </source>
</evidence>
<dbReference type="Proteomes" id="UP000799424">
    <property type="component" value="Unassembled WGS sequence"/>
</dbReference>